<sequence length="209" mass="24586">MPALHRYARRFVPGHFPIQQLSLELILEIFAWCAPLYLVILQSVSRNFNAILDQHGHRCWTRARSNLFCLPAVPSFPNSKFSKTAFINYFFSSGCNKCSRCGRSVDNAFPNLTYMIYLCTDAGCYKHFTSKQQRFLFSYNPQDLSCRKYEPILKLLYCDPHPEKKLYLTKQAKKELAWYEDLLKNKDKLHEMMTEKRRTRHILGQVCPV</sequence>
<dbReference type="EMBL" id="JAUEPT010000074">
    <property type="protein sequence ID" value="KAK0434087.1"/>
    <property type="molecule type" value="Genomic_DNA"/>
</dbReference>
<proteinExistence type="predicted"/>
<evidence type="ECO:0000259" key="1">
    <source>
        <dbReference type="SMART" id="SM00256"/>
    </source>
</evidence>
<comment type="caution">
    <text evidence="2">The sequence shown here is derived from an EMBL/GenBank/DDBJ whole genome shotgun (WGS) entry which is preliminary data.</text>
</comment>
<evidence type="ECO:0000313" key="3">
    <source>
        <dbReference type="Proteomes" id="UP001175226"/>
    </source>
</evidence>
<dbReference type="AlphaFoldDB" id="A0AA39MH48"/>
<evidence type="ECO:0000313" key="2">
    <source>
        <dbReference type="EMBL" id="KAK0434087.1"/>
    </source>
</evidence>
<dbReference type="Proteomes" id="UP001175226">
    <property type="component" value="Unassembled WGS sequence"/>
</dbReference>
<dbReference type="Pfam" id="PF00646">
    <property type="entry name" value="F-box"/>
    <property type="match status" value="1"/>
</dbReference>
<organism evidence="2 3">
    <name type="scientific">Armillaria borealis</name>
    <dbReference type="NCBI Taxonomy" id="47425"/>
    <lineage>
        <taxon>Eukaryota</taxon>
        <taxon>Fungi</taxon>
        <taxon>Dikarya</taxon>
        <taxon>Basidiomycota</taxon>
        <taxon>Agaricomycotina</taxon>
        <taxon>Agaricomycetes</taxon>
        <taxon>Agaricomycetidae</taxon>
        <taxon>Agaricales</taxon>
        <taxon>Marasmiineae</taxon>
        <taxon>Physalacriaceae</taxon>
        <taxon>Armillaria</taxon>
    </lineage>
</organism>
<gene>
    <name evidence="2" type="ORF">EV421DRAFT_1841479</name>
</gene>
<feature type="domain" description="F-box" evidence="1">
    <location>
        <begin position="21"/>
        <end position="63"/>
    </location>
</feature>
<reference evidence="2" key="1">
    <citation type="submission" date="2023-06" db="EMBL/GenBank/DDBJ databases">
        <authorList>
            <consortium name="Lawrence Berkeley National Laboratory"/>
            <person name="Ahrendt S."/>
            <person name="Sahu N."/>
            <person name="Indic B."/>
            <person name="Wong-Bajracharya J."/>
            <person name="Merenyi Z."/>
            <person name="Ke H.-M."/>
            <person name="Monk M."/>
            <person name="Kocsube S."/>
            <person name="Drula E."/>
            <person name="Lipzen A."/>
            <person name="Balint B."/>
            <person name="Henrissat B."/>
            <person name="Andreopoulos B."/>
            <person name="Martin F.M."/>
            <person name="Harder C.B."/>
            <person name="Rigling D."/>
            <person name="Ford K.L."/>
            <person name="Foster G.D."/>
            <person name="Pangilinan J."/>
            <person name="Papanicolaou A."/>
            <person name="Barry K."/>
            <person name="LaButti K."/>
            <person name="Viragh M."/>
            <person name="Koriabine M."/>
            <person name="Yan M."/>
            <person name="Riley R."/>
            <person name="Champramary S."/>
            <person name="Plett K.L."/>
            <person name="Tsai I.J."/>
            <person name="Slot J."/>
            <person name="Sipos G."/>
            <person name="Plett J."/>
            <person name="Nagy L.G."/>
            <person name="Grigoriev I.V."/>
        </authorList>
    </citation>
    <scope>NUCLEOTIDE SEQUENCE</scope>
    <source>
        <strain evidence="2">FPL87.14</strain>
    </source>
</reference>
<dbReference type="InterPro" id="IPR036047">
    <property type="entry name" value="F-box-like_dom_sf"/>
</dbReference>
<dbReference type="SMART" id="SM00256">
    <property type="entry name" value="FBOX"/>
    <property type="match status" value="1"/>
</dbReference>
<dbReference type="InterPro" id="IPR001810">
    <property type="entry name" value="F-box_dom"/>
</dbReference>
<keyword evidence="3" id="KW-1185">Reference proteome</keyword>
<name>A0AA39MH48_9AGAR</name>
<dbReference type="SUPFAM" id="SSF81383">
    <property type="entry name" value="F-box domain"/>
    <property type="match status" value="1"/>
</dbReference>
<protein>
    <recommendedName>
        <fullName evidence="1">F-box domain-containing protein</fullName>
    </recommendedName>
</protein>
<accession>A0AA39MH48</accession>